<evidence type="ECO:0000313" key="1">
    <source>
        <dbReference type="EMBL" id="CAK8688088.1"/>
    </source>
</evidence>
<comment type="caution">
    <text evidence="1">The sequence shown here is derived from an EMBL/GenBank/DDBJ whole genome shotgun (WGS) entry which is preliminary data.</text>
</comment>
<sequence>MTLAATKELVLLVESSENLGNEIVLLSVKGCKKLRELSVWRLSRHTPWQVRTKKSEFVELCTLVVAKDKVVVVAVNMSAIALFRTCGAFPPAMHRDPEVR</sequence>
<proteinExistence type="predicted"/>
<name>A0ABP0G8E3_CLALP</name>
<protein>
    <submittedName>
        <fullName evidence="1">Uncharacterized protein</fullName>
    </submittedName>
</protein>
<dbReference type="EMBL" id="CAWYQH010000108">
    <property type="protein sequence ID" value="CAK8688088.1"/>
    <property type="molecule type" value="Genomic_DNA"/>
</dbReference>
<gene>
    <name evidence="1" type="ORF">CVLEPA_LOCUS20123</name>
</gene>
<reference evidence="1 2" key="1">
    <citation type="submission" date="2024-02" db="EMBL/GenBank/DDBJ databases">
        <authorList>
            <person name="Daric V."/>
            <person name="Darras S."/>
        </authorList>
    </citation>
    <scope>NUCLEOTIDE SEQUENCE [LARGE SCALE GENOMIC DNA]</scope>
</reference>
<organism evidence="1 2">
    <name type="scientific">Clavelina lepadiformis</name>
    <name type="common">Light-bulb sea squirt</name>
    <name type="synonym">Ascidia lepadiformis</name>
    <dbReference type="NCBI Taxonomy" id="159417"/>
    <lineage>
        <taxon>Eukaryota</taxon>
        <taxon>Metazoa</taxon>
        <taxon>Chordata</taxon>
        <taxon>Tunicata</taxon>
        <taxon>Ascidiacea</taxon>
        <taxon>Aplousobranchia</taxon>
        <taxon>Clavelinidae</taxon>
        <taxon>Clavelina</taxon>
    </lineage>
</organism>
<accession>A0ABP0G8E3</accession>
<keyword evidence="2" id="KW-1185">Reference proteome</keyword>
<evidence type="ECO:0000313" key="2">
    <source>
        <dbReference type="Proteomes" id="UP001642483"/>
    </source>
</evidence>
<dbReference type="Proteomes" id="UP001642483">
    <property type="component" value="Unassembled WGS sequence"/>
</dbReference>